<dbReference type="OrthoDB" id="2059474at2"/>
<evidence type="ECO:0000313" key="2">
    <source>
        <dbReference type="Proteomes" id="UP000183918"/>
    </source>
</evidence>
<dbReference type="AlphaFoldDB" id="A0A1H3I8T4"/>
<evidence type="ECO:0000313" key="1">
    <source>
        <dbReference type="EMBL" id="SDY24097.1"/>
    </source>
</evidence>
<accession>A0A1H3I8T4</accession>
<gene>
    <name evidence="1" type="ORF">SAMN02910414_01095</name>
</gene>
<dbReference type="RefSeq" id="WP_143470216.1">
    <property type="nucleotide sequence ID" value="NZ_FNPG01000011.1"/>
</dbReference>
<sequence length="88" mass="10265">MEKLDSIITTTYQYNDKYLIDVVENKEEEFFEAWLYAKDNTIKLAILMVPKNNIEFKDIVLNESAFLALVASSIESQNMIEMYEAEAE</sequence>
<dbReference type="Proteomes" id="UP000183918">
    <property type="component" value="Unassembled WGS sequence"/>
</dbReference>
<dbReference type="STRING" id="1122142.SAMN02910414_01095"/>
<organism evidence="1 2">
    <name type="scientific">Lachnobacterium bovis DSM 14045</name>
    <dbReference type="NCBI Taxonomy" id="1122142"/>
    <lineage>
        <taxon>Bacteria</taxon>
        <taxon>Bacillati</taxon>
        <taxon>Bacillota</taxon>
        <taxon>Clostridia</taxon>
        <taxon>Lachnospirales</taxon>
        <taxon>Lachnospiraceae</taxon>
        <taxon>Lachnobacterium</taxon>
    </lineage>
</organism>
<keyword evidence="2" id="KW-1185">Reference proteome</keyword>
<protein>
    <submittedName>
        <fullName evidence="1">Uncharacterized protein</fullName>
    </submittedName>
</protein>
<proteinExistence type="predicted"/>
<reference evidence="1 2" key="1">
    <citation type="submission" date="2016-10" db="EMBL/GenBank/DDBJ databases">
        <authorList>
            <person name="de Groot N.N."/>
        </authorList>
    </citation>
    <scope>NUCLEOTIDE SEQUENCE [LARGE SCALE GENOMIC DNA]</scope>
    <source>
        <strain evidence="1 2">DSM 14045</strain>
    </source>
</reference>
<dbReference type="EMBL" id="FNPG01000011">
    <property type="protein sequence ID" value="SDY24097.1"/>
    <property type="molecule type" value="Genomic_DNA"/>
</dbReference>
<name>A0A1H3I8T4_9FIRM</name>